<keyword evidence="2" id="KW-1185">Reference proteome</keyword>
<protein>
    <submittedName>
        <fullName evidence="1">Uncharacterized protein</fullName>
    </submittedName>
</protein>
<organism evidence="1 2">
    <name type="scientific">Zopfia rhizophila CBS 207.26</name>
    <dbReference type="NCBI Taxonomy" id="1314779"/>
    <lineage>
        <taxon>Eukaryota</taxon>
        <taxon>Fungi</taxon>
        <taxon>Dikarya</taxon>
        <taxon>Ascomycota</taxon>
        <taxon>Pezizomycotina</taxon>
        <taxon>Dothideomycetes</taxon>
        <taxon>Dothideomycetes incertae sedis</taxon>
        <taxon>Zopfiaceae</taxon>
        <taxon>Zopfia</taxon>
    </lineage>
</organism>
<sequence length="113" mass="12342">MGAGVAWLDEDGQWDSLDFMVGWEFLNVLALDCLYDRAQLFKGMGVDISLGRVKGYGESVGNWMVHEVADRGRCGPGTNVGGYHNGKPVVLPAILGWAGRDVEKEWLFGASHD</sequence>
<accession>A0A6A6ER32</accession>
<evidence type="ECO:0000313" key="1">
    <source>
        <dbReference type="EMBL" id="KAF2194627.1"/>
    </source>
</evidence>
<gene>
    <name evidence="1" type="ORF">K469DRAFT_686630</name>
</gene>
<dbReference type="EMBL" id="ML994611">
    <property type="protein sequence ID" value="KAF2194627.1"/>
    <property type="molecule type" value="Genomic_DNA"/>
</dbReference>
<dbReference type="AlphaFoldDB" id="A0A6A6ER32"/>
<proteinExistence type="predicted"/>
<dbReference type="Proteomes" id="UP000800200">
    <property type="component" value="Unassembled WGS sequence"/>
</dbReference>
<name>A0A6A6ER32_9PEZI</name>
<evidence type="ECO:0000313" key="2">
    <source>
        <dbReference type="Proteomes" id="UP000800200"/>
    </source>
</evidence>
<reference evidence="1" key="1">
    <citation type="journal article" date="2020" name="Stud. Mycol.">
        <title>101 Dothideomycetes genomes: a test case for predicting lifestyles and emergence of pathogens.</title>
        <authorList>
            <person name="Haridas S."/>
            <person name="Albert R."/>
            <person name="Binder M."/>
            <person name="Bloem J."/>
            <person name="Labutti K."/>
            <person name="Salamov A."/>
            <person name="Andreopoulos B."/>
            <person name="Baker S."/>
            <person name="Barry K."/>
            <person name="Bills G."/>
            <person name="Bluhm B."/>
            <person name="Cannon C."/>
            <person name="Castanera R."/>
            <person name="Culley D."/>
            <person name="Daum C."/>
            <person name="Ezra D."/>
            <person name="Gonzalez J."/>
            <person name="Henrissat B."/>
            <person name="Kuo A."/>
            <person name="Liang C."/>
            <person name="Lipzen A."/>
            <person name="Lutzoni F."/>
            <person name="Magnuson J."/>
            <person name="Mondo S."/>
            <person name="Nolan M."/>
            <person name="Ohm R."/>
            <person name="Pangilinan J."/>
            <person name="Park H.-J."/>
            <person name="Ramirez L."/>
            <person name="Alfaro M."/>
            <person name="Sun H."/>
            <person name="Tritt A."/>
            <person name="Yoshinaga Y."/>
            <person name="Zwiers L.-H."/>
            <person name="Turgeon B."/>
            <person name="Goodwin S."/>
            <person name="Spatafora J."/>
            <person name="Crous P."/>
            <person name="Grigoriev I."/>
        </authorList>
    </citation>
    <scope>NUCLEOTIDE SEQUENCE</scope>
    <source>
        <strain evidence="1">CBS 207.26</strain>
    </source>
</reference>